<feature type="region of interest" description="Disordered" evidence="1">
    <location>
        <begin position="1"/>
        <end position="20"/>
    </location>
</feature>
<accession>A0ABQ2UY78</accession>
<dbReference type="RefSeq" id="WP_189257120.1">
    <property type="nucleotide sequence ID" value="NZ_BMRE01000033.1"/>
</dbReference>
<dbReference type="Proteomes" id="UP000649573">
    <property type="component" value="Unassembled WGS sequence"/>
</dbReference>
<dbReference type="EMBL" id="BMRE01000033">
    <property type="protein sequence ID" value="GGU59940.1"/>
    <property type="molecule type" value="Genomic_DNA"/>
</dbReference>
<reference evidence="4" key="1">
    <citation type="journal article" date="2019" name="Int. J. Syst. Evol. Microbiol.">
        <title>The Global Catalogue of Microorganisms (GCM) 10K type strain sequencing project: providing services to taxonomists for standard genome sequencing and annotation.</title>
        <authorList>
            <consortium name="The Broad Institute Genomics Platform"/>
            <consortium name="The Broad Institute Genome Sequencing Center for Infectious Disease"/>
            <person name="Wu L."/>
            <person name="Ma J."/>
        </authorList>
    </citation>
    <scope>NUCLEOTIDE SEQUENCE [LARGE SCALE GENOMIC DNA]</scope>
    <source>
        <strain evidence="4">JCM 3296</strain>
    </source>
</reference>
<evidence type="ECO:0000313" key="3">
    <source>
        <dbReference type="EMBL" id="GGU59940.1"/>
    </source>
</evidence>
<evidence type="ECO:0000313" key="4">
    <source>
        <dbReference type="Proteomes" id="UP000649573"/>
    </source>
</evidence>
<keyword evidence="4" id="KW-1185">Reference proteome</keyword>
<dbReference type="Pfam" id="PF04149">
    <property type="entry name" value="DUF397"/>
    <property type="match status" value="1"/>
</dbReference>
<dbReference type="InterPro" id="IPR007278">
    <property type="entry name" value="DUF397"/>
</dbReference>
<feature type="domain" description="DUF397" evidence="2">
    <location>
        <begin position="7"/>
        <end position="58"/>
    </location>
</feature>
<sequence>MNSPERSWRKSTYSGDTGSGSCVEVSLSHDALVRDSKATRGDALVFSIQAWRAFVASVA</sequence>
<gene>
    <name evidence="3" type="ORF">GCM10010178_60140</name>
</gene>
<evidence type="ECO:0000256" key="1">
    <source>
        <dbReference type="SAM" id="MobiDB-lite"/>
    </source>
</evidence>
<organism evidence="3 4">
    <name type="scientific">Lentzea flava</name>
    <dbReference type="NCBI Taxonomy" id="103732"/>
    <lineage>
        <taxon>Bacteria</taxon>
        <taxon>Bacillati</taxon>
        <taxon>Actinomycetota</taxon>
        <taxon>Actinomycetes</taxon>
        <taxon>Pseudonocardiales</taxon>
        <taxon>Pseudonocardiaceae</taxon>
        <taxon>Lentzea</taxon>
    </lineage>
</organism>
<evidence type="ECO:0000259" key="2">
    <source>
        <dbReference type="Pfam" id="PF04149"/>
    </source>
</evidence>
<comment type="caution">
    <text evidence="3">The sequence shown here is derived from an EMBL/GenBank/DDBJ whole genome shotgun (WGS) entry which is preliminary data.</text>
</comment>
<proteinExistence type="predicted"/>
<protein>
    <recommendedName>
        <fullName evidence="2">DUF397 domain-containing protein</fullName>
    </recommendedName>
</protein>
<name>A0ABQ2UY78_9PSEU</name>